<dbReference type="RefSeq" id="WP_205114119.1">
    <property type="nucleotide sequence ID" value="NZ_JAFBCM010000001.1"/>
</dbReference>
<dbReference type="EMBL" id="JBHRZH010000009">
    <property type="protein sequence ID" value="MFC3761592.1"/>
    <property type="molecule type" value="Genomic_DNA"/>
</dbReference>
<gene>
    <name evidence="1" type="ORF">ACFOUW_12160</name>
</gene>
<reference evidence="2" key="1">
    <citation type="journal article" date="2019" name="Int. J. Syst. Evol. Microbiol.">
        <title>The Global Catalogue of Microorganisms (GCM) 10K type strain sequencing project: providing services to taxonomists for standard genome sequencing and annotation.</title>
        <authorList>
            <consortium name="The Broad Institute Genomics Platform"/>
            <consortium name="The Broad Institute Genome Sequencing Center for Infectious Disease"/>
            <person name="Wu L."/>
            <person name="Ma J."/>
        </authorList>
    </citation>
    <scope>NUCLEOTIDE SEQUENCE [LARGE SCALE GENOMIC DNA]</scope>
    <source>
        <strain evidence="2">CGMCC 4.7241</strain>
    </source>
</reference>
<protein>
    <recommendedName>
        <fullName evidence="3">Phosphoglycerate mutase</fullName>
    </recommendedName>
</protein>
<dbReference type="InterPro" id="IPR029033">
    <property type="entry name" value="His_PPase_superfam"/>
</dbReference>
<organism evidence="1 2">
    <name type="scientific">Tenggerimyces flavus</name>
    <dbReference type="NCBI Taxonomy" id="1708749"/>
    <lineage>
        <taxon>Bacteria</taxon>
        <taxon>Bacillati</taxon>
        <taxon>Actinomycetota</taxon>
        <taxon>Actinomycetes</taxon>
        <taxon>Propionibacteriales</taxon>
        <taxon>Nocardioidaceae</taxon>
        <taxon>Tenggerimyces</taxon>
    </lineage>
</organism>
<keyword evidence="2" id="KW-1185">Reference proteome</keyword>
<evidence type="ECO:0008006" key="3">
    <source>
        <dbReference type="Google" id="ProtNLM"/>
    </source>
</evidence>
<comment type="caution">
    <text evidence="1">The sequence shown here is derived from an EMBL/GenBank/DDBJ whole genome shotgun (WGS) entry which is preliminary data.</text>
</comment>
<proteinExistence type="predicted"/>
<dbReference type="SUPFAM" id="SSF53254">
    <property type="entry name" value="Phosphoglycerate mutase-like"/>
    <property type="match status" value="1"/>
</dbReference>
<evidence type="ECO:0000313" key="1">
    <source>
        <dbReference type="EMBL" id="MFC3761592.1"/>
    </source>
</evidence>
<evidence type="ECO:0000313" key="2">
    <source>
        <dbReference type="Proteomes" id="UP001595699"/>
    </source>
</evidence>
<accession>A0ABV7YAJ3</accession>
<dbReference type="CDD" id="cd07040">
    <property type="entry name" value="HP"/>
    <property type="match status" value="1"/>
</dbReference>
<name>A0ABV7YAJ3_9ACTN</name>
<sequence length="180" mass="19229">MTTLEIRRHSLRKNTAGSQLSQQGVDLARSLGETMGPFDVVATSVSPRARETAVAMGFAVDQEVVTLGTDPGLTDESETSQWWTAPEPFAALAEVVALGGAYHLYAHSLAGLWRDLMTPLSNDQSVLVVGHSGELEAALVACLPDGDFASWGGPFGCCEGARLTYTARFTEVEFLRLPAE</sequence>
<dbReference type="Gene3D" id="3.40.50.1240">
    <property type="entry name" value="Phosphoglycerate mutase-like"/>
    <property type="match status" value="1"/>
</dbReference>
<dbReference type="Proteomes" id="UP001595699">
    <property type="component" value="Unassembled WGS sequence"/>
</dbReference>